<dbReference type="SUPFAM" id="SSF52172">
    <property type="entry name" value="CheY-like"/>
    <property type="match status" value="1"/>
</dbReference>
<keyword evidence="2" id="KW-1185">Reference proteome</keyword>
<name>A0A2N8KXM2_9BURK</name>
<gene>
    <name evidence="1" type="ORF">C1O66_11850</name>
</gene>
<evidence type="ECO:0000313" key="1">
    <source>
        <dbReference type="EMBL" id="PND38142.1"/>
    </source>
</evidence>
<sequence length="238" mass="26085">MQRLHLLIPMSSVFLLRRASKSLESSRTALAEDGRWQIAGSSERATDCLPALRASGAQFLACDLRLADGHVRRLLQQLRRLPEAPKVLLLSSCAHDTMLFDTLADGAHGYMVECERGSSLPQALSQLQDGQALMSPELARQTLQSMGLSRISLERAQALSAAQDLTPAAGLDCEPDQVFNELTRADQHLLSLIALGRLPAEIAQLWRLASEDVGRRLSAIYGKLHRWQAARSLDLALA</sequence>
<evidence type="ECO:0000313" key="2">
    <source>
        <dbReference type="Proteomes" id="UP000235916"/>
    </source>
</evidence>
<dbReference type="EMBL" id="POSP01000003">
    <property type="protein sequence ID" value="PND38142.1"/>
    <property type="molecule type" value="Genomic_DNA"/>
</dbReference>
<dbReference type="InterPro" id="IPR011006">
    <property type="entry name" value="CheY-like_superfamily"/>
</dbReference>
<protein>
    <recommendedName>
        <fullName evidence="3">Response regulatory domain-containing protein</fullName>
    </recommendedName>
</protein>
<organism evidence="1 2">
    <name type="scientific">Kinneretia aquatilis</name>
    <dbReference type="NCBI Taxonomy" id="2070761"/>
    <lineage>
        <taxon>Bacteria</taxon>
        <taxon>Pseudomonadati</taxon>
        <taxon>Pseudomonadota</taxon>
        <taxon>Betaproteobacteria</taxon>
        <taxon>Burkholderiales</taxon>
        <taxon>Sphaerotilaceae</taxon>
        <taxon>Roseateles</taxon>
    </lineage>
</organism>
<dbReference type="Proteomes" id="UP000235916">
    <property type="component" value="Unassembled WGS sequence"/>
</dbReference>
<dbReference type="Gene3D" id="3.40.50.2300">
    <property type="match status" value="1"/>
</dbReference>
<accession>A0A2N8KXM2</accession>
<evidence type="ECO:0008006" key="3">
    <source>
        <dbReference type="Google" id="ProtNLM"/>
    </source>
</evidence>
<reference evidence="1 2" key="1">
    <citation type="submission" date="2018-01" db="EMBL/GenBank/DDBJ databases">
        <title>Draft genome sequence of Paucibacter aquatile CR182 isolated from freshwater of the Nakdong River.</title>
        <authorList>
            <person name="Choi A."/>
            <person name="Chung E.J."/>
        </authorList>
    </citation>
    <scope>NUCLEOTIDE SEQUENCE [LARGE SCALE GENOMIC DNA]</scope>
    <source>
        <strain evidence="1 2">CR182</strain>
    </source>
</reference>
<dbReference type="AlphaFoldDB" id="A0A2N8KXM2"/>
<comment type="caution">
    <text evidence="1">The sequence shown here is derived from an EMBL/GenBank/DDBJ whole genome shotgun (WGS) entry which is preliminary data.</text>
</comment>
<proteinExistence type="predicted"/>